<dbReference type="CDD" id="cd01557">
    <property type="entry name" value="BCAT_beta_family"/>
    <property type="match status" value="1"/>
</dbReference>
<evidence type="ECO:0000256" key="14">
    <source>
        <dbReference type="PIRSR" id="PIRSR006468-1"/>
    </source>
</evidence>
<evidence type="ECO:0000313" key="19">
    <source>
        <dbReference type="Proteomes" id="UP000181942"/>
    </source>
</evidence>
<dbReference type="PANTHER" id="PTHR11825:SF44">
    <property type="entry name" value="BRANCHED-CHAIN-AMINO-ACID AMINOTRANSFERASE"/>
    <property type="match status" value="1"/>
</dbReference>
<dbReference type="EC" id="2.6.1.42" evidence="17"/>
<dbReference type="STRING" id="68239.GCA_000745715_08648"/>
<comment type="cofactor">
    <cofactor evidence="1 16">
        <name>pyridoxal 5'-phosphate</name>
        <dbReference type="ChEBI" id="CHEBI:597326"/>
    </cofactor>
</comment>
<comment type="pathway">
    <text evidence="2">Amino-acid biosynthesis; L-isoleucine biosynthesis; L-isoleucine from 2-oxobutanoate: step 4/4.</text>
</comment>
<dbReference type="SUPFAM" id="SSF56752">
    <property type="entry name" value="D-aminoacid aminotransferase-like PLP-dependent enzymes"/>
    <property type="match status" value="1"/>
</dbReference>
<evidence type="ECO:0000256" key="5">
    <source>
        <dbReference type="ARBA" id="ARBA00009320"/>
    </source>
</evidence>
<dbReference type="Gene3D" id="3.20.10.10">
    <property type="entry name" value="D-amino Acid Aminotransferase, subunit A, domain 2"/>
    <property type="match status" value="1"/>
</dbReference>
<evidence type="ECO:0000256" key="13">
    <source>
        <dbReference type="ARBA" id="ARBA00049229"/>
    </source>
</evidence>
<evidence type="ECO:0000256" key="12">
    <source>
        <dbReference type="ARBA" id="ARBA00048798"/>
    </source>
</evidence>
<comment type="pathway">
    <text evidence="3">Amino-acid biosynthesis; L-valine biosynthesis; L-valine from pyruvate: step 4/4.</text>
</comment>
<dbReference type="GO" id="GO:0009097">
    <property type="term" value="P:isoleucine biosynthetic process"/>
    <property type="evidence" value="ECO:0007669"/>
    <property type="project" value="UniProtKB-UniPathway"/>
</dbReference>
<dbReference type="PANTHER" id="PTHR11825">
    <property type="entry name" value="SUBGROUP IIII AMINOTRANSFERASE"/>
    <property type="match status" value="1"/>
</dbReference>
<dbReference type="GO" id="GO:0052655">
    <property type="term" value="F:L-valine-2-oxoglutarate transaminase activity"/>
    <property type="evidence" value="ECO:0007669"/>
    <property type="project" value="RHEA"/>
</dbReference>
<evidence type="ECO:0000256" key="8">
    <source>
        <dbReference type="ARBA" id="ARBA00022679"/>
    </source>
</evidence>
<evidence type="ECO:0000256" key="3">
    <source>
        <dbReference type="ARBA" id="ARBA00004931"/>
    </source>
</evidence>
<dbReference type="PIRSF" id="PIRSF006468">
    <property type="entry name" value="BCAT1"/>
    <property type="match status" value="1"/>
</dbReference>
<evidence type="ECO:0000256" key="10">
    <source>
        <dbReference type="ARBA" id="ARBA00023304"/>
    </source>
</evidence>
<proteinExistence type="inferred from homology"/>
<dbReference type="NCBIfam" id="TIGR01123">
    <property type="entry name" value="ilvE_II"/>
    <property type="match status" value="1"/>
</dbReference>
<evidence type="ECO:0000256" key="16">
    <source>
        <dbReference type="RuleBase" id="RU004516"/>
    </source>
</evidence>
<comment type="catalytic activity">
    <reaction evidence="12 17">
        <text>L-isoleucine + 2-oxoglutarate = (S)-3-methyl-2-oxopentanoate + L-glutamate</text>
        <dbReference type="Rhea" id="RHEA:24801"/>
        <dbReference type="ChEBI" id="CHEBI:16810"/>
        <dbReference type="ChEBI" id="CHEBI:29985"/>
        <dbReference type="ChEBI" id="CHEBI:35146"/>
        <dbReference type="ChEBI" id="CHEBI:58045"/>
        <dbReference type="EC" id="2.6.1.42"/>
    </reaction>
</comment>
<evidence type="ECO:0000256" key="6">
    <source>
        <dbReference type="ARBA" id="ARBA00022576"/>
    </source>
</evidence>
<dbReference type="EMBL" id="FONR01000018">
    <property type="protein sequence ID" value="SFG29851.1"/>
    <property type="molecule type" value="Genomic_DNA"/>
</dbReference>
<dbReference type="UniPathway" id="UPA00047">
    <property type="reaction ID" value="UER00058"/>
</dbReference>
<name>A0A1I2QW17_9ACTN</name>
<evidence type="ECO:0000256" key="2">
    <source>
        <dbReference type="ARBA" id="ARBA00004824"/>
    </source>
</evidence>
<dbReference type="PROSITE" id="PS00770">
    <property type="entry name" value="AA_TRANSFER_CLASS_4"/>
    <property type="match status" value="1"/>
</dbReference>
<keyword evidence="6 17" id="KW-0032">Aminotransferase</keyword>
<keyword evidence="9 16" id="KW-0663">Pyridoxal phosphate</keyword>
<evidence type="ECO:0000256" key="9">
    <source>
        <dbReference type="ARBA" id="ARBA00022898"/>
    </source>
</evidence>
<protein>
    <recommendedName>
        <fullName evidence="17">Branched-chain-amino-acid aminotransferase</fullName>
        <ecNumber evidence="17">2.6.1.42</ecNumber>
    </recommendedName>
</protein>
<feature type="modified residue" description="N6-(pyridoxal phosphate)lysine" evidence="14">
    <location>
        <position position="232"/>
    </location>
</feature>
<keyword evidence="8 17" id="KW-0808">Transferase</keyword>
<evidence type="ECO:0000256" key="15">
    <source>
        <dbReference type="RuleBase" id="RU004106"/>
    </source>
</evidence>
<evidence type="ECO:0000256" key="11">
    <source>
        <dbReference type="ARBA" id="ARBA00048212"/>
    </source>
</evidence>
<organism evidence="18 19">
    <name type="scientific">Streptomyces mirabilis</name>
    <dbReference type="NCBI Taxonomy" id="68239"/>
    <lineage>
        <taxon>Bacteria</taxon>
        <taxon>Bacillati</taxon>
        <taxon>Actinomycetota</taxon>
        <taxon>Actinomycetes</taxon>
        <taxon>Kitasatosporales</taxon>
        <taxon>Streptomycetaceae</taxon>
        <taxon>Streptomyces</taxon>
    </lineage>
</organism>
<reference evidence="18 19" key="1">
    <citation type="submission" date="2016-10" db="EMBL/GenBank/DDBJ databases">
        <authorList>
            <person name="de Groot N.N."/>
        </authorList>
    </citation>
    <scope>NUCLEOTIDE SEQUENCE [LARGE SCALE GENOMIC DNA]</scope>
    <source>
        <strain evidence="18 19">OK461</strain>
    </source>
</reference>
<evidence type="ECO:0000256" key="1">
    <source>
        <dbReference type="ARBA" id="ARBA00001933"/>
    </source>
</evidence>
<dbReference type="GO" id="GO:0052656">
    <property type="term" value="F:L-isoleucine-2-oxoglutarate transaminase activity"/>
    <property type="evidence" value="ECO:0007669"/>
    <property type="project" value="RHEA"/>
</dbReference>
<dbReference type="InterPro" id="IPR033939">
    <property type="entry name" value="BCAT_family"/>
</dbReference>
<dbReference type="InterPro" id="IPR043131">
    <property type="entry name" value="BCAT-like_N"/>
</dbReference>
<dbReference type="InterPro" id="IPR036038">
    <property type="entry name" value="Aminotransferase-like"/>
</dbReference>
<keyword evidence="7 17" id="KW-0028">Amino-acid biosynthesis</keyword>
<dbReference type="Pfam" id="PF01063">
    <property type="entry name" value="Aminotran_4"/>
    <property type="match status" value="1"/>
</dbReference>
<dbReference type="AlphaFoldDB" id="A0A1I2QW17"/>
<evidence type="ECO:0000256" key="7">
    <source>
        <dbReference type="ARBA" id="ARBA00022605"/>
    </source>
</evidence>
<dbReference type="InterPro" id="IPR043132">
    <property type="entry name" value="BCAT-like_C"/>
</dbReference>
<keyword evidence="10 17" id="KW-0100">Branched-chain amino acid biosynthesis</keyword>
<evidence type="ECO:0000256" key="4">
    <source>
        <dbReference type="ARBA" id="ARBA00005072"/>
    </source>
</evidence>
<dbReference type="InterPro" id="IPR001544">
    <property type="entry name" value="Aminotrans_IV"/>
</dbReference>
<dbReference type="InterPro" id="IPR018300">
    <property type="entry name" value="Aminotrans_IV_CS"/>
</dbReference>
<dbReference type="Proteomes" id="UP000181942">
    <property type="component" value="Unassembled WGS sequence"/>
</dbReference>
<accession>A0A1I2QW17</accession>
<dbReference type="UniPathway" id="UPA00049">
    <property type="reaction ID" value="UER00062"/>
</dbReference>
<dbReference type="GO" id="GO:0052654">
    <property type="term" value="F:L-leucine-2-oxoglutarate transaminase activity"/>
    <property type="evidence" value="ECO:0007669"/>
    <property type="project" value="RHEA"/>
</dbReference>
<dbReference type="UniPathway" id="UPA00048">
    <property type="reaction ID" value="UER00073"/>
</dbReference>
<dbReference type="GO" id="GO:0009098">
    <property type="term" value="P:L-leucine biosynthetic process"/>
    <property type="evidence" value="ECO:0007669"/>
    <property type="project" value="UniProtKB-UniPathway"/>
</dbReference>
<dbReference type="InterPro" id="IPR005786">
    <property type="entry name" value="B_amino_transII"/>
</dbReference>
<evidence type="ECO:0000256" key="17">
    <source>
        <dbReference type="RuleBase" id="RU004517"/>
    </source>
</evidence>
<gene>
    <name evidence="18" type="ORF">SAMN02787118_118129</name>
</gene>
<comment type="catalytic activity">
    <reaction evidence="11 17">
        <text>L-valine + 2-oxoglutarate = 3-methyl-2-oxobutanoate + L-glutamate</text>
        <dbReference type="Rhea" id="RHEA:24813"/>
        <dbReference type="ChEBI" id="CHEBI:11851"/>
        <dbReference type="ChEBI" id="CHEBI:16810"/>
        <dbReference type="ChEBI" id="CHEBI:29985"/>
        <dbReference type="ChEBI" id="CHEBI:57762"/>
        <dbReference type="EC" id="2.6.1.42"/>
    </reaction>
</comment>
<comment type="pathway">
    <text evidence="4">Amino-acid biosynthesis; L-leucine biosynthesis; L-leucine from 3-methyl-2-oxobutanoate: step 4/4.</text>
</comment>
<dbReference type="Gene3D" id="3.30.470.10">
    <property type="match status" value="1"/>
</dbReference>
<comment type="similarity">
    <text evidence="5 15">Belongs to the class-IV pyridoxal-phosphate-dependent aminotransferase family.</text>
</comment>
<evidence type="ECO:0000313" key="18">
    <source>
        <dbReference type="EMBL" id="SFG29851.1"/>
    </source>
</evidence>
<dbReference type="GO" id="GO:0009099">
    <property type="term" value="P:L-valine biosynthetic process"/>
    <property type="evidence" value="ECO:0007669"/>
    <property type="project" value="UniProtKB-UniPathway"/>
</dbReference>
<comment type="catalytic activity">
    <reaction evidence="13 17">
        <text>L-leucine + 2-oxoglutarate = 4-methyl-2-oxopentanoate + L-glutamate</text>
        <dbReference type="Rhea" id="RHEA:18321"/>
        <dbReference type="ChEBI" id="CHEBI:16810"/>
        <dbReference type="ChEBI" id="CHEBI:17865"/>
        <dbReference type="ChEBI" id="CHEBI:29985"/>
        <dbReference type="ChEBI" id="CHEBI:57427"/>
        <dbReference type="EC" id="2.6.1.42"/>
    </reaction>
</comment>
<sequence length="392" mass="42596">MRECSDVLVLATGSTGVSAARHTQPVKDNHMTTPTIELKPSSQPRSAAEREAILANPGFGRHFTDHMVTIKWTEGRGWHDGQLVPYGPLSLDPANMTLHYAQEIFEGLKAYRQPDGSVATFRPDKNARRFQASARRLGMPELPVETFIEACDVLVQQDRDWVPAHGGEESLYLRPFMIATEVGLGVKPANEYLFLVIASPAGAYFAGGVKPVSIWLSEDRVRAVPGGMGDAKTGGNYAASLLAQAEAAAKGCDQVCYLDAVEHKWIEELGGMNLYFVYGDKIITPSLTGSILEGVTRDSLLTVARDLGYTSEEGRVSIDQWQRDAENGTLTEVFACGTAAVITPVGTVKRTGAEWQQSGGEPGEVTVKLREALLDIQRGISEDKHGWMHPLG</sequence>
<dbReference type="NCBIfam" id="NF009897">
    <property type="entry name" value="PRK13357.1"/>
    <property type="match status" value="1"/>
</dbReference>